<evidence type="ECO:0000256" key="5">
    <source>
        <dbReference type="HAMAP-Rule" id="MF_01334"/>
    </source>
</evidence>
<dbReference type="Gene3D" id="2.170.120.20">
    <property type="entry name" value="Ribosomal protein L25, beta domain"/>
    <property type="match status" value="1"/>
</dbReference>
<dbReference type="InterPro" id="IPR011035">
    <property type="entry name" value="Ribosomal_bL25/Gln-tRNA_synth"/>
</dbReference>
<evidence type="ECO:0000313" key="8">
    <source>
        <dbReference type="EMBL" id="MFD0869060.1"/>
    </source>
</evidence>
<dbReference type="InterPro" id="IPR020930">
    <property type="entry name" value="Ribosomal_uL5_bac-type"/>
</dbReference>
<keyword evidence="9" id="KW-1185">Reference proteome</keyword>
<keyword evidence="2 5" id="KW-0694">RNA-binding</keyword>
<dbReference type="SUPFAM" id="SSF50715">
    <property type="entry name" value="Ribosomal protein L25-like"/>
    <property type="match status" value="1"/>
</dbReference>
<sequence length="196" mass="21426">MSQPLQASVRTKMSRSGMKELRKAGRLPGIVFGKHTDNRMIHVSSREFQRWAKSGASQIIQLNIDGGETVPVLLEGVQRHPVSGDWLHVDFLQVKMDEAVRSRIPIEFKGTPKGTKTGGIMQTQGTSIEVEGLPGNLPTAITADIEHLDVGETFHVSDLKLPENVTVLSPEDELLVSIVAPRLDKSATDEEVEAAN</sequence>
<gene>
    <name evidence="5" type="primary">rplY</name>
    <name evidence="5" type="synonym">ctc</name>
    <name evidence="8" type="ORF">ACFQ03_07850</name>
</gene>
<dbReference type="Proteomes" id="UP001597120">
    <property type="component" value="Unassembled WGS sequence"/>
</dbReference>
<dbReference type="InterPro" id="IPR020056">
    <property type="entry name" value="Rbsml_bL25/Gln-tRNA_synth_N"/>
</dbReference>
<feature type="domain" description="Large ribosomal subunit protein bL25 beta" evidence="7">
    <location>
        <begin position="100"/>
        <end position="182"/>
    </location>
</feature>
<keyword evidence="4 5" id="KW-0687">Ribonucleoprotein</keyword>
<dbReference type="InterPro" id="IPR020057">
    <property type="entry name" value="Ribosomal_bL25_b-dom"/>
</dbReference>
<feature type="domain" description="Large ribosomal subunit protein bL25 L25" evidence="6">
    <location>
        <begin position="5"/>
        <end position="91"/>
    </location>
</feature>
<dbReference type="CDD" id="cd00495">
    <property type="entry name" value="Ribosomal_L25_TL5_CTC"/>
    <property type="match status" value="1"/>
</dbReference>
<keyword evidence="1 5" id="KW-0699">rRNA-binding</keyword>
<accession>A0ABW3DAL5</accession>
<dbReference type="PANTHER" id="PTHR33284:SF1">
    <property type="entry name" value="RIBOSOMAL PROTEIN L25_GLN-TRNA SYNTHETASE, ANTI-CODON-BINDING DOMAIN-CONTAINING PROTEIN"/>
    <property type="match status" value="1"/>
</dbReference>
<dbReference type="InterPro" id="IPR001021">
    <property type="entry name" value="Ribosomal_bL25_long"/>
</dbReference>
<comment type="function">
    <text evidence="5">This is one of the proteins that binds to the 5S RNA in the ribosome where it forms part of the central protuberance.</text>
</comment>
<evidence type="ECO:0000259" key="6">
    <source>
        <dbReference type="Pfam" id="PF01386"/>
    </source>
</evidence>
<dbReference type="HAMAP" id="MF_01334">
    <property type="entry name" value="Ribosomal_bL25_CTC"/>
    <property type="match status" value="1"/>
</dbReference>
<dbReference type="EMBL" id="JBHTIU010000027">
    <property type="protein sequence ID" value="MFD0869060.1"/>
    <property type="molecule type" value="Genomic_DNA"/>
</dbReference>
<organism evidence="8 9">
    <name type="scientific">Paenibacillus residui</name>
    <dbReference type="NCBI Taxonomy" id="629724"/>
    <lineage>
        <taxon>Bacteria</taxon>
        <taxon>Bacillati</taxon>
        <taxon>Bacillota</taxon>
        <taxon>Bacilli</taxon>
        <taxon>Bacillales</taxon>
        <taxon>Paenibacillaceae</taxon>
        <taxon>Paenibacillus</taxon>
    </lineage>
</organism>
<evidence type="ECO:0000256" key="1">
    <source>
        <dbReference type="ARBA" id="ARBA00022730"/>
    </source>
</evidence>
<dbReference type="PANTHER" id="PTHR33284">
    <property type="entry name" value="RIBOSOMAL PROTEIN L25/GLN-TRNA SYNTHETASE, ANTI-CODON-BINDING DOMAIN-CONTAINING PROTEIN"/>
    <property type="match status" value="1"/>
</dbReference>
<dbReference type="Pfam" id="PF14693">
    <property type="entry name" value="Ribosomal_TL5_C"/>
    <property type="match status" value="1"/>
</dbReference>
<comment type="caution">
    <text evidence="8">The sequence shown here is derived from an EMBL/GenBank/DDBJ whole genome shotgun (WGS) entry which is preliminary data.</text>
</comment>
<comment type="similarity">
    <text evidence="5">Belongs to the bacterial ribosomal protein bL25 family. CTC subfamily.</text>
</comment>
<dbReference type="InterPro" id="IPR037121">
    <property type="entry name" value="Ribosomal_bL25_C"/>
</dbReference>
<dbReference type="InterPro" id="IPR029751">
    <property type="entry name" value="Ribosomal_L25_dom"/>
</dbReference>
<reference evidence="9" key="1">
    <citation type="journal article" date="2019" name="Int. J. Syst. Evol. Microbiol.">
        <title>The Global Catalogue of Microorganisms (GCM) 10K type strain sequencing project: providing services to taxonomists for standard genome sequencing and annotation.</title>
        <authorList>
            <consortium name="The Broad Institute Genomics Platform"/>
            <consortium name="The Broad Institute Genome Sequencing Center for Infectious Disease"/>
            <person name="Wu L."/>
            <person name="Ma J."/>
        </authorList>
    </citation>
    <scope>NUCLEOTIDE SEQUENCE [LARGE SCALE GENOMIC DNA]</scope>
    <source>
        <strain evidence="9">CCUG 57263</strain>
    </source>
</reference>
<dbReference type="GO" id="GO:0005840">
    <property type="term" value="C:ribosome"/>
    <property type="evidence" value="ECO:0007669"/>
    <property type="project" value="UniProtKB-KW"/>
</dbReference>
<evidence type="ECO:0000256" key="4">
    <source>
        <dbReference type="ARBA" id="ARBA00023274"/>
    </source>
</evidence>
<dbReference type="RefSeq" id="WP_144932660.1">
    <property type="nucleotide sequence ID" value="NZ_JBHTIU010000027.1"/>
</dbReference>
<dbReference type="Gene3D" id="2.40.240.10">
    <property type="entry name" value="Ribosomal Protein L25, Chain P"/>
    <property type="match status" value="1"/>
</dbReference>
<proteinExistence type="inferred from homology"/>
<keyword evidence="3 5" id="KW-0689">Ribosomal protein</keyword>
<protein>
    <recommendedName>
        <fullName evidence="5">Large ribosomal subunit protein bL25</fullName>
    </recommendedName>
    <alternativeName>
        <fullName evidence="5">General stress protein CTC</fullName>
    </alternativeName>
</protein>
<dbReference type="Pfam" id="PF01386">
    <property type="entry name" value="Ribosomal_L25p"/>
    <property type="match status" value="1"/>
</dbReference>
<dbReference type="NCBIfam" id="TIGR00731">
    <property type="entry name" value="bL25_bact_ctc"/>
    <property type="match status" value="1"/>
</dbReference>
<evidence type="ECO:0000313" key="9">
    <source>
        <dbReference type="Proteomes" id="UP001597120"/>
    </source>
</evidence>
<evidence type="ECO:0000259" key="7">
    <source>
        <dbReference type="Pfam" id="PF14693"/>
    </source>
</evidence>
<comment type="subunit">
    <text evidence="5">Part of the 50S ribosomal subunit; part of the 5S rRNA/L5/L18/L25 subcomplex. Contacts the 5S rRNA. Binds to the 5S rRNA independently of L5 and L18.</text>
</comment>
<evidence type="ECO:0000256" key="2">
    <source>
        <dbReference type="ARBA" id="ARBA00022884"/>
    </source>
</evidence>
<evidence type="ECO:0000256" key="3">
    <source>
        <dbReference type="ARBA" id="ARBA00022980"/>
    </source>
</evidence>
<name>A0ABW3DAL5_9BACL</name>